<evidence type="ECO:0000313" key="1">
    <source>
        <dbReference type="EMBL" id="SQB39881.1"/>
    </source>
</evidence>
<dbReference type="InterPro" id="IPR021730">
    <property type="entry name" value="YdbH"/>
</dbReference>
<protein>
    <submittedName>
        <fullName evidence="1">Dicarboxylate transport</fullName>
    </submittedName>
</protein>
<dbReference type="EMBL" id="UAVY01000008">
    <property type="protein sequence ID" value="SQB39881.1"/>
    <property type="molecule type" value="Genomic_DNA"/>
</dbReference>
<organism evidence="1 2">
    <name type="scientific">Citrobacter koseri</name>
    <name type="common">Citrobacter diversus</name>
    <dbReference type="NCBI Taxonomy" id="545"/>
    <lineage>
        <taxon>Bacteria</taxon>
        <taxon>Pseudomonadati</taxon>
        <taxon>Pseudomonadota</taxon>
        <taxon>Gammaproteobacteria</taxon>
        <taxon>Enterobacterales</taxon>
        <taxon>Enterobacteriaceae</taxon>
        <taxon>Citrobacter</taxon>
    </lineage>
</organism>
<proteinExistence type="predicted"/>
<dbReference type="Pfam" id="PF11739">
    <property type="entry name" value="YdbH-like"/>
    <property type="match status" value="1"/>
</dbReference>
<name>A0A2X2WNT5_CITKO</name>
<accession>A0A2X2WNT5</accession>
<dbReference type="Proteomes" id="UP000251584">
    <property type="component" value="Unassembled WGS sequence"/>
</dbReference>
<sequence>MPGNWGTRGPVSLRIAEVVNQVTAKNITADLQGSYPWSEENPLLLSDVSVDVLGGKIIMKQLRMPQHDPALLRVAKCLFQRTDQRGESQTICDVRPG</sequence>
<gene>
    <name evidence="1" type="ORF">NCTC10786_04965</name>
</gene>
<dbReference type="AlphaFoldDB" id="A0A2X2WNT5"/>
<reference evidence="1 2" key="1">
    <citation type="submission" date="2018-06" db="EMBL/GenBank/DDBJ databases">
        <authorList>
            <consortium name="Pathogen Informatics"/>
            <person name="Doyle S."/>
        </authorList>
    </citation>
    <scope>NUCLEOTIDE SEQUENCE [LARGE SCALE GENOMIC DNA]</scope>
    <source>
        <strain evidence="1 2">NCTC10786</strain>
    </source>
</reference>
<evidence type="ECO:0000313" key="2">
    <source>
        <dbReference type="Proteomes" id="UP000251584"/>
    </source>
</evidence>